<evidence type="ECO:0008006" key="3">
    <source>
        <dbReference type="Google" id="ProtNLM"/>
    </source>
</evidence>
<dbReference type="Proteomes" id="UP000186917">
    <property type="component" value="Unassembled WGS sequence"/>
</dbReference>
<accession>A0A173MQ35</accession>
<name>A0A173MQ35_9BACT</name>
<keyword evidence="2" id="KW-1185">Reference proteome</keyword>
<dbReference type="STRING" id="477680.SAMN05421788_101924"/>
<sequence length="294" mass="31728">MNWGLPKKIYLLAVCAGVVAVSCKKDKDETVGRSRYISKVYAYVPAPGQLINDSTWGIDKAPATLIGGISGTVSLGAYGGYIVFGFDHAVQNSDGADIAIYGNPLPPPATEWSEPGIVMVSRDVNSNGLPDDEWYELAGSEYTSDATIKHYTITYYNPKKRANVLWRDSRGKTDSVLVNIYHSQANYYPLFITGQDSVSFTGTLLRNTLVNTSGSYTNLSFTRGYADSWSSGDNYTTNKYNSFDISQAVNGNGASVSLTQIDFVKVYTGQNGAGNAVVGEVSTEILGAADLHIQ</sequence>
<evidence type="ECO:0000313" key="1">
    <source>
        <dbReference type="EMBL" id="SIS74118.1"/>
    </source>
</evidence>
<gene>
    <name evidence="1" type="ORF">SAMN05421788_101924</name>
</gene>
<proteinExistence type="predicted"/>
<organism evidence="1 2">
    <name type="scientific">Filimonas lacunae</name>
    <dbReference type="NCBI Taxonomy" id="477680"/>
    <lineage>
        <taxon>Bacteria</taxon>
        <taxon>Pseudomonadati</taxon>
        <taxon>Bacteroidota</taxon>
        <taxon>Chitinophagia</taxon>
        <taxon>Chitinophagales</taxon>
        <taxon>Chitinophagaceae</taxon>
        <taxon>Filimonas</taxon>
    </lineage>
</organism>
<dbReference type="AlphaFoldDB" id="A0A173MQ35"/>
<dbReference type="KEGG" id="fln:FLA_5540"/>
<dbReference type="EMBL" id="FTOR01000001">
    <property type="protein sequence ID" value="SIS74118.1"/>
    <property type="molecule type" value="Genomic_DNA"/>
</dbReference>
<dbReference type="RefSeq" id="WP_076376095.1">
    <property type="nucleotide sequence ID" value="NZ_AP017422.1"/>
</dbReference>
<reference evidence="2" key="1">
    <citation type="submission" date="2017-01" db="EMBL/GenBank/DDBJ databases">
        <authorList>
            <person name="Varghese N."/>
            <person name="Submissions S."/>
        </authorList>
    </citation>
    <scope>NUCLEOTIDE SEQUENCE [LARGE SCALE GENOMIC DNA]</scope>
    <source>
        <strain evidence="2">DSM 21054</strain>
    </source>
</reference>
<protein>
    <recommendedName>
        <fullName evidence="3">PKD domain-containing protein</fullName>
    </recommendedName>
</protein>
<dbReference type="OrthoDB" id="975810at2"/>
<evidence type="ECO:0000313" key="2">
    <source>
        <dbReference type="Proteomes" id="UP000186917"/>
    </source>
</evidence>
<dbReference type="PROSITE" id="PS51257">
    <property type="entry name" value="PROKAR_LIPOPROTEIN"/>
    <property type="match status" value="1"/>
</dbReference>